<evidence type="ECO:0000256" key="2">
    <source>
        <dbReference type="ARBA" id="ARBA00006471"/>
    </source>
</evidence>
<organism evidence="8 9">
    <name type="scientific">Ascosphaera apis ARSEF 7405</name>
    <dbReference type="NCBI Taxonomy" id="392613"/>
    <lineage>
        <taxon>Eukaryota</taxon>
        <taxon>Fungi</taxon>
        <taxon>Dikarya</taxon>
        <taxon>Ascomycota</taxon>
        <taxon>Pezizomycotina</taxon>
        <taxon>Eurotiomycetes</taxon>
        <taxon>Eurotiomycetidae</taxon>
        <taxon>Onygenales</taxon>
        <taxon>Ascosphaeraceae</taxon>
        <taxon>Ascosphaera</taxon>
    </lineage>
</organism>
<proteinExistence type="inferred from homology"/>
<sequence>MSLVNLANVCSHLSNVSKTRMALTSIPNSNLHLRLCNALRDAGFISSVVRGGPDPPPSHALTRIPAANDPNYELEPVTKENVASRRLWIGMKYWQNEPVLSKMSMVSKPTRRLYVDVESLRDIVRGEKRRYVEGLRSPGECLFLSTSHGIMEARECVEKKTGGLVLCRVY</sequence>
<dbReference type="VEuPathDB" id="FungiDB:AAP_01006"/>
<evidence type="ECO:0000256" key="5">
    <source>
        <dbReference type="ARBA" id="ARBA00023274"/>
    </source>
</evidence>
<dbReference type="EMBL" id="AZGZ01000003">
    <property type="protein sequence ID" value="KZZ96233.1"/>
    <property type="molecule type" value="Genomic_DNA"/>
</dbReference>
<gene>
    <name evidence="8" type="ORF">AAP_01006</name>
</gene>
<evidence type="ECO:0000256" key="4">
    <source>
        <dbReference type="ARBA" id="ARBA00023128"/>
    </source>
</evidence>
<evidence type="ECO:0000313" key="9">
    <source>
        <dbReference type="Proteomes" id="UP000242877"/>
    </source>
</evidence>
<protein>
    <recommendedName>
        <fullName evidence="7">Small ribosomal subunit protein uS8m</fullName>
    </recommendedName>
</protein>
<keyword evidence="4" id="KW-0496">Mitochondrion</keyword>
<comment type="function">
    <text evidence="6">Component of the mitochondrial ribosome (mitoribosome), a dedicated translation machinery responsible for the synthesis of mitochondrial genome-encoded proteins, including at least some of the essential transmembrane subunits of the mitochondrial respiratory chain. The mitoribosomes are attached to the mitochondrial inner membrane and translation products are cotranslationally integrated into the membrane.</text>
</comment>
<dbReference type="Gene3D" id="3.30.1490.10">
    <property type="match status" value="1"/>
</dbReference>
<reference evidence="8 9" key="1">
    <citation type="journal article" date="2016" name="Genome Biol. Evol.">
        <title>Divergent and convergent evolution of fungal pathogenicity.</title>
        <authorList>
            <person name="Shang Y."/>
            <person name="Xiao G."/>
            <person name="Zheng P."/>
            <person name="Cen K."/>
            <person name="Zhan S."/>
            <person name="Wang C."/>
        </authorList>
    </citation>
    <scope>NUCLEOTIDE SEQUENCE [LARGE SCALE GENOMIC DNA]</scope>
    <source>
        <strain evidence="8 9">ARSEF 7405</strain>
    </source>
</reference>
<dbReference type="InterPro" id="IPR035987">
    <property type="entry name" value="Ribosomal_uS8_sf"/>
</dbReference>
<dbReference type="FunFam" id="3.30.1370.30:FF:000006">
    <property type="entry name" value="40S ribosomal protein S8"/>
    <property type="match status" value="1"/>
</dbReference>
<name>A0A162IP22_9EURO</name>
<keyword evidence="5" id="KW-0687">Ribonucleoprotein</keyword>
<dbReference type="PANTHER" id="PTHR11758">
    <property type="entry name" value="40S RIBOSOMAL PROTEIN S15A"/>
    <property type="match status" value="1"/>
</dbReference>
<evidence type="ECO:0000256" key="1">
    <source>
        <dbReference type="ARBA" id="ARBA00004173"/>
    </source>
</evidence>
<comment type="caution">
    <text evidence="8">The sequence shown here is derived from an EMBL/GenBank/DDBJ whole genome shotgun (WGS) entry which is preliminary data.</text>
</comment>
<comment type="similarity">
    <text evidence="2">Belongs to the universal ribosomal protein uS8 family.</text>
</comment>
<dbReference type="GO" id="GO:0003735">
    <property type="term" value="F:structural constituent of ribosome"/>
    <property type="evidence" value="ECO:0007669"/>
    <property type="project" value="EnsemblFungi"/>
</dbReference>
<dbReference type="OrthoDB" id="409928at2759"/>
<accession>A0A162IP22</accession>
<dbReference type="InterPro" id="IPR000630">
    <property type="entry name" value="Ribosomal_uS8"/>
</dbReference>
<comment type="subcellular location">
    <subcellularLocation>
        <location evidence="1">Mitochondrion</location>
    </subcellularLocation>
</comment>
<keyword evidence="9" id="KW-1185">Reference proteome</keyword>
<dbReference type="Pfam" id="PF00410">
    <property type="entry name" value="Ribosomal_S8"/>
    <property type="match status" value="1"/>
</dbReference>
<dbReference type="FunFam" id="3.30.1490.10:FF:000005">
    <property type="entry name" value="Mitochondrial 40S ribosomal protein S8"/>
    <property type="match status" value="1"/>
</dbReference>
<dbReference type="Proteomes" id="UP000242877">
    <property type="component" value="Unassembled WGS sequence"/>
</dbReference>
<keyword evidence="3 8" id="KW-0689">Ribosomal protein</keyword>
<evidence type="ECO:0000256" key="6">
    <source>
        <dbReference type="ARBA" id="ARBA00037226"/>
    </source>
</evidence>
<dbReference type="SUPFAM" id="SSF56047">
    <property type="entry name" value="Ribosomal protein S8"/>
    <property type="match status" value="1"/>
</dbReference>
<dbReference type="GO" id="GO:0005763">
    <property type="term" value="C:mitochondrial small ribosomal subunit"/>
    <property type="evidence" value="ECO:0007669"/>
    <property type="project" value="EnsemblFungi"/>
</dbReference>
<dbReference type="Gene3D" id="3.30.1370.30">
    <property type="match status" value="1"/>
</dbReference>
<dbReference type="AlphaFoldDB" id="A0A162IP22"/>
<evidence type="ECO:0000313" key="8">
    <source>
        <dbReference type="EMBL" id="KZZ96233.1"/>
    </source>
</evidence>
<evidence type="ECO:0000256" key="3">
    <source>
        <dbReference type="ARBA" id="ARBA00022980"/>
    </source>
</evidence>
<evidence type="ECO:0000256" key="7">
    <source>
        <dbReference type="ARBA" id="ARBA00071383"/>
    </source>
</evidence>
<dbReference type="GO" id="GO:0006412">
    <property type="term" value="P:translation"/>
    <property type="evidence" value="ECO:0007669"/>
    <property type="project" value="InterPro"/>
</dbReference>